<reference evidence="6 7" key="1">
    <citation type="submission" date="2024-05" db="EMBL/GenBank/DDBJ databases">
        <authorList>
            <person name="Wallberg A."/>
        </authorList>
    </citation>
    <scope>NUCLEOTIDE SEQUENCE [LARGE SCALE GENOMIC DNA]</scope>
</reference>
<proteinExistence type="predicted"/>
<evidence type="ECO:0000256" key="1">
    <source>
        <dbReference type="ARBA" id="ARBA00023015"/>
    </source>
</evidence>
<protein>
    <recommendedName>
        <fullName evidence="5">ARID domain-containing protein</fullName>
    </recommendedName>
</protein>
<feature type="region of interest" description="Disordered" evidence="4">
    <location>
        <begin position="1"/>
        <end position="21"/>
    </location>
</feature>
<keyword evidence="7" id="KW-1185">Reference proteome</keyword>
<dbReference type="InterPro" id="IPR001606">
    <property type="entry name" value="ARID_dom"/>
</dbReference>
<evidence type="ECO:0000256" key="2">
    <source>
        <dbReference type="ARBA" id="ARBA00023163"/>
    </source>
</evidence>
<dbReference type="GO" id="GO:0003677">
    <property type="term" value="F:DNA binding"/>
    <property type="evidence" value="ECO:0007669"/>
    <property type="project" value="InterPro"/>
</dbReference>
<dbReference type="Pfam" id="PF01388">
    <property type="entry name" value="ARID"/>
    <property type="match status" value="1"/>
</dbReference>
<sequence length="256" mass="29452">MSEEQQQGAAAPGRPYSRCPNPRHDFFSSGRPFHGTPHRNSHGTLHIYPLYAIVLIEAYPRHVNSRNEWEEILEDFRLPSACVNSATALKHIYIRYLDAYERINYLGEDGDERTADAGFEDEDTRAMRARKNIRSLNNVPLAYNINQHNVPENQRSSYLLATDLYKSTPYDKVALSLISPLPNEHDFAFNICTILSNEGRHVIQLAQYPRIVEFMLAHTGVFKDVETQKYFLSSYKEAKGKSLVQFWVDSVENKKV</sequence>
<dbReference type="PROSITE" id="PS51011">
    <property type="entry name" value="ARID"/>
    <property type="match status" value="1"/>
</dbReference>
<name>A0AAV2Q6Q2_MEGNR</name>
<keyword evidence="3" id="KW-0539">Nucleus</keyword>
<dbReference type="Proteomes" id="UP001497623">
    <property type="component" value="Unassembled WGS sequence"/>
</dbReference>
<gene>
    <name evidence="6" type="ORF">MNOR_LOCUS8837</name>
</gene>
<comment type="caution">
    <text evidence="6">The sequence shown here is derived from an EMBL/GenBank/DDBJ whole genome shotgun (WGS) entry which is preliminary data.</text>
</comment>
<dbReference type="PANTHER" id="PTHR22970:SF14">
    <property type="entry name" value="AT-RICH INTERACTIVE DOMAIN-CONTAINING PROTEIN 2"/>
    <property type="match status" value="1"/>
</dbReference>
<feature type="domain" description="ARID" evidence="5">
    <location>
        <begin position="12"/>
        <end position="105"/>
    </location>
</feature>
<organism evidence="6 7">
    <name type="scientific">Meganyctiphanes norvegica</name>
    <name type="common">Northern krill</name>
    <name type="synonym">Thysanopoda norvegica</name>
    <dbReference type="NCBI Taxonomy" id="48144"/>
    <lineage>
        <taxon>Eukaryota</taxon>
        <taxon>Metazoa</taxon>
        <taxon>Ecdysozoa</taxon>
        <taxon>Arthropoda</taxon>
        <taxon>Crustacea</taxon>
        <taxon>Multicrustacea</taxon>
        <taxon>Malacostraca</taxon>
        <taxon>Eumalacostraca</taxon>
        <taxon>Eucarida</taxon>
        <taxon>Euphausiacea</taxon>
        <taxon>Euphausiidae</taxon>
        <taxon>Meganyctiphanes</taxon>
    </lineage>
</organism>
<dbReference type="SMART" id="SM01014">
    <property type="entry name" value="ARID"/>
    <property type="match status" value="1"/>
</dbReference>
<evidence type="ECO:0000313" key="6">
    <source>
        <dbReference type="EMBL" id="CAL4072452.1"/>
    </source>
</evidence>
<dbReference type="InterPro" id="IPR052406">
    <property type="entry name" value="Chromatin_Remodeling_Comp"/>
</dbReference>
<dbReference type="InterPro" id="IPR036431">
    <property type="entry name" value="ARID_dom_sf"/>
</dbReference>
<dbReference type="SUPFAM" id="SSF46774">
    <property type="entry name" value="ARID-like"/>
    <property type="match status" value="1"/>
</dbReference>
<keyword evidence="1" id="KW-0805">Transcription regulation</keyword>
<evidence type="ECO:0000259" key="5">
    <source>
        <dbReference type="PROSITE" id="PS51011"/>
    </source>
</evidence>
<evidence type="ECO:0000256" key="3">
    <source>
        <dbReference type="ARBA" id="ARBA00023242"/>
    </source>
</evidence>
<evidence type="ECO:0000256" key="4">
    <source>
        <dbReference type="SAM" id="MobiDB-lite"/>
    </source>
</evidence>
<feature type="non-terminal residue" evidence="6">
    <location>
        <position position="256"/>
    </location>
</feature>
<dbReference type="AlphaFoldDB" id="A0AAV2Q6Q2"/>
<dbReference type="PANTHER" id="PTHR22970">
    <property type="entry name" value="AT-RICH INTERACTIVE DOMAIN-CONTAINING PROTEIN 2"/>
    <property type="match status" value="1"/>
</dbReference>
<dbReference type="Gene3D" id="1.10.150.60">
    <property type="entry name" value="ARID DNA-binding domain"/>
    <property type="match status" value="1"/>
</dbReference>
<accession>A0AAV2Q6Q2</accession>
<keyword evidence="2" id="KW-0804">Transcription</keyword>
<dbReference type="EMBL" id="CAXKWB010004170">
    <property type="protein sequence ID" value="CAL4072452.1"/>
    <property type="molecule type" value="Genomic_DNA"/>
</dbReference>
<evidence type="ECO:0000313" key="7">
    <source>
        <dbReference type="Proteomes" id="UP001497623"/>
    </source>
</evidence>